<reference evidence="9 10" key="1">
    <citation type="submission" date="2020-05" db="EMBL/GenBank/DDBJ databases">
        <title>Aquirufa sp. strain 15G-AUS-rot a new Aquirufa species.</title>
        <authorList>
            <person name="Pitt A."/>
            <person name="Hahn M.W."/>
        </authorList>
    </citation>
    <scope>NUCLEOTIDE SEQUENCE [LARGE SCALE GENOMIC DNA]</scope>
    <source>
        <strain evidence="9 10">15G-AUS-rot</strain>
    </source>
</reference>
<dbReference type="EC" id="2.7.1.2" evidence="2"/>
<evidence type="ECO:0000256" key="5">
    <source>
        <dbReference type="ARBA" id="ARBA00022741"/>
    </source>
</evidence>
<dbReference type="GO" id="GO:0005524">
    <property type="term" value="F:ATP binding"/>
    <property type="evidence" value="ECO:0007669"/>
    <property type="project" value="UniProtKB-KW"/>
</dbReference>
<evidence type="ECO:0000256" key="7">
    <source>
        <dbReference type="ARBA" id="ARBA00022840"/>
    </source>
</evidence>
<evidence type="ECO:0000256" key="4">
    <source>
        <dbReference type="ARBA" id="ARBA00022679"/>
    </source>
</evidence>
<dbReference type="Pfam" id="PF00480">
    <property type="entry name" value="ROK"/>
    <property type="match status" value="1"/>
</dbReference>
<evidence type="ECO:0000256" key="3">
    <source>
        <dbReference type="ARBA" id="ARBA00014701"/>
    </source>
</evidence>
<dbReference type="Proteomes" id="UP000501003">
    <property type="component" value="Chromosome"/>
</dbReference>
<dbReference type="InterPro" id="IPR000600">
    <property type="entry name" value="ROK"/>
</dbReference>
<sequence>MLSVGVDIGGTKILGALVSESGEIIYEARVPSPAQDPDLMVMTVVDLIRDVSSHAKEKVVGAGVAAAGFIDANQSTILYAPNLNWRNEPFRDRLAQHLDLPIVIENDANAAGWAEYKFGAGKNTKDMVMLTLGTGVGGAVVADYKLRRGGFGMAGELGHVRVVQDGKQCGCGRKGCVEQYSSGTAVVKAARKLAGSAGPAGQRLRELKERDGELGGQQVYAALLEQDPAVLGIFRDAGRYLGQAMATITAVLDPEVYVIGGGVSEAGDLILDPIREGFLGDLPARGFRPEARIVTAAFTNQAGVIGAADLARESLAKL</sequence>
<dbReference type="KEGG" id="aqg:HRU87_04260"/>
<dbReference type="AlphaFoldDB" id="A0A7D4UK17"/>
<dbReference type="PANTHER" id="PTHR18964">
    <property type="entry name" value="ROK (REPRESSOR, ORF, KINASE) FAMILY"/>
    <property type="match status" value="1"/>
</dbReference>
<accession>A0A7D4UK17</accession>
<dbReference type="GO" id="GO:0005737">
    <property type="term" value="C:cytoplasm"/>
    <property type="evidence" value="ECO:0007669"/>
    <property type="project" value="InterPro"/>
</dbReference>
<dbReference type="CDD" id="cd24061">
    <property type="entry name" value="ASKHA_NBD_ROK_SgGLK-like"/>
    <property type="match status" value="1"/>
</dbReference>
<proteinExistence type="inferred from homology"/>
<dbReference type="PROSITE" id="PS01125">
    <property type="entry name" value="ROK"/>
    <property type="match status" value="1"/>
</dbReference>
<dbReference type="PANTHER" id="PTHR18964:SF173">
    <property type="entry name" value="GLUCOKINASE"/>
    <property type="match status" value="1"/>
</dbReference>
<evidence type="ECO:0000313" key="10">
    <source>
        <dbReference type="Proteomes" id="UP000501003"/>
    </source>
</evidence>
<dbReference type="NCBIfam" id="TIGR00744">
    <property type="entry name" value="ROK_glcA_fam"/>
    <property type="match status" value="1"/>
</dbReference>
<dbReference type="InterPro" id="IPR004654">
    <property type="entry name" value="ROK_glcA"/>
</dbReference>
<dbReference type="GO" id="GO:0004340">
    <property type="term" value="F:glucokinase activity"/>
    <property type="evidence" value="ECO:0007669"/>
    <property type="project" value="UniProtKB-EC"/>
</dbReference>
<keyword evidence="4 9" id="KW-0808">Transferase</keyword>
<name>A0A7D4UK17_9MICO</name>
<dbReference type="EMBL" id="CP054056">
    <property type="protein sequence ID" value="QKJ25399.1"/>
    <property type="molecule type" value="Genomic_DNA"/>
</dbReference>
<evidence type="ECO:0000256" key="1">
    <source>
        <dbReference type="ARBA" id="ARBA00006479"/>
    </source>
</evidence>
<evidence type="ECO:0000256" key="6">
    <source>
        <dbReference type="ARBA" id="ARBA00022777"/>
    </source>
</evidence>
<dbReference type="Gene3D" id="3.30.420.40">
    <property type="match status" value="2"/>
</dbReference>
<keyword evidence="10" id="KW-1185">Reference proteome</keyword>
<dbReference type="GO" id="GO:0006096">
    <property type="term" value="P:glycolytic process"/>
    <property type="evidence" value="ECO:0007669"/>
    <property type="project" value="InterPro"/>
</dbReference>
<protein>
    <recommendedName>
        <fullName evidence="3">Glucokinase</fullName>
        <ecNumber evidence="2">2.7.1.2</ecNumber>
    </recommendedName>
    <alternativeName>
        <fullName evidence="8">Glucose kinase</fullName>
    </alternativeName>
</protein>
<gene>
    <name evidence="9" type="ORF">HRU87_04260</name>
</gene>
<organism evidence="9 10">
    <name type="scientific">Aquiluna borgnonia</name>
    <dbReference type="NCBI Taxonomy" id="2499157"/>
    <lineage>
        <taxon>Bacteria</taxon>
        <taxon>Bacillati</taxon>
        <taxon>Actinomycetota</taxon>
        <taxon>Actinomycetes</taxon>
        <taxon>Micrococcales</taxon>
        <taxon>Microbacteriaceae</taxon>
        <taxon>Luna cluster</taxon>
        <taxon>Luna-1 subcluster</taxon>
        <taxon>Aquiluna</taxon>
    </lineage>
</organism>
<dbReference type="SUPFAM" id="SSF53067">
    <property type="entry name" value="Actin-like ATPase domain"/>
    <property type="match status" value="1"/>
</dbReference>
<dbReference type="InterPro" id="IPR049874">
    <property type="entry name" value="ROK_cs"/>
</dbReference>
<comment type="similarity">
    <text evidence="1">Belongs to the ROK (NagC/XylR) family.</text>
</comment>
<evidence type="ECO:0000256" key="2">
    <source>
        <dbReference type="ARBA" id="ARBA00012323"/>
    </source>
</evidence>
<evidence type="ECO:0000256" key="8">
    <source>
        <dbReference type="ARBA" id="ARBA00032386"/>
    </source>
</evidence>
<evidence type="ECO:0000313" key="9">
    <source>
        <dbReference type="EMBL" id="QKJ25399.1"/>
    </source>
</evidence>
<dbReference type="InterPro" id="IPR043129">
    <property type="entry name" value="ATPase_NBD"/>
</dbReference>
<keyword evidence="5" id="KW-0547">Nucleotide-binding</keyword>
<keyword evidence="6 9" id="KW-0418">Kinase</keyword>
<keyword evidence="7" id="KW-0067">ATP-binding</keyword>